<accession>A0ABQ7T9B4</accession>
<dbReference type="SMART" id="SM00034">
    <property type="entry name" value="CLECT"/>
    <property type="match status" value="1"/>
</dbReference>
<sequence>MSSLPIPAYAFLDFCSPVLFQEVTEAASCARGWLTSQGNCYAYFDTKKTWSEAEIECQSYGRGTHLASVLSKAETELLAEHIASKQREKSHVWIGLRDPSQVSLSLALFSAQKFLSLTVETLLAMKESYKFVMITKKKPREVYLTDIMKPNPDITWFLLISGDVFSHQEGLCFGEDRGEMGPTAIALAFNLRMEKKNKSVLHCHISPAGLLTSQKRVGEEDSKKAKGEVDEETHLLVDLREEKAR</sequence>
<comment type="subcellular location">
    <subcellularLocation>
        <location evidence="1">Secreted</location>
    </subcellularLocation>
</comment>
<evidence type="ECO:0000313" key="6">
    <source>
        <dbReference type="Proteomes" id="UP000826234"/>
    </source>
</evidence>
<dbReference type="Pfam" id="PF00059">
    <property type="entry name" value="Lectin_C"/>
    <property type="match status" value="1"/>
</dbReference>
<evidence type="ECO:0000259" key="4">
    <source>
        <dbReference type="PROSITE" id="PS50041"/>
    </source>
</evidence>
<keyword evidence="2" id="KW-0964">Secreted</keyword>
<dbReference type="InterPro" id="IPR016187">
    <property type="entry name" value="CTDL_fold"/>
</dbReference>
<feature type="domain" description="C-type lectin" evidence="4">
    <location>
        <begin position="36"/>
        <end position="98"/>
    </location>
</feature>
<dbReference type="EMBL" id="JAIPUX010000521">
    <property type="protein sequence ID" value="KAH0626311.1"/>
    <property type="molecule type" value="Genomic_DNA"/>
</dbReference>
<dbReference type="PROSITE" id="PS50041">
    <property type="entry name" value="C_TYPE_LECTIN_2"/>
    <property type="match status" value="1"/>
</dbReference>
<protein>
    <recommendedName>
        <fullName evidence="4">C-type lectin domain-containing protein</fullName>
    </recommendedName>
</protein>
<dbReference type="PANTHER" id="PTHR22803">
    <property type="entry name" value="MANNOSE, PHOSPHOLIPASE, LECTIN RECEPTOR RELATED"/>
    <property type="match status" value="1"/>
</dbReference>
<dbReference type="Proteomes" id="UP000826234">
    <property type="component" value="Unassembled WGS sequence"/>
</dbReference>
<reference evidence="5 6" key="1">
    <citation type="journal article" date="2022" name="Gigascience">
        <title>A chromosome-level genome assembly and annotation of the desert horned lizard, Phrynosoma platyrhinos, provides insight into chromosomal rearrangements among reptiles.</title>
        <authorList>
            <person name="Koochekian N."/>
            <person name="Ascanio A."/>
            <person name="Farleigh K."/>
            <person name="Card D.C."/>
            <person name="Schield D.R."/>
            <person name="Castoe T.A."/>
            <person name="Jezkova T."/>
        </authorList>
    </citation>
    <scope>NUCLEOTIDE SEQUENCE [LARGE SCALE GENOMIC DNA]</scope>
    <source>
        <strain evidence="5">NK-2021</strain>
    </source>
</reference>
<dbReference type="Gene3D" id="3.10.100.10">
    <property type="entry name" value="Mannose-Binding Protein A, subunit A"/>
    <property type="match status" value="1"/>
</dbReference>
<name>A0ABQ7T9B4_PHRPL</name>
<dbReference type="InterPro" id="IPR001304">
    <property type="entry name" value="C-type_lectin-like"/>
</dbReference>
<proteinExistence type="predicted"/>
<evidence type="ECO:0000313" key="5">
    <source>
        <dbReference type="EMBL" id="KAH0626311.1"/>
    </source>
</evidence>
<dbReference type="InterPro" id="IPR050111">
    <property type="entry name" value="C-type_lectin/snaclec_domain"/>
</dbReference>
<evidence type="ECO:0000256" key="3">
    <source>
        <dbReference type="ARBA" id="ARBA00023157"/>
    </source>
</evidence>
<evidence type="ECO:0000256" key="1">
    <source>
        <dbReference type="ARBA" id="ARBA00004613"/>
    </source>
</evidence>
<keyword evidence="3" id="KW-1015">Disulfide bond</keyword>
<dbReference type="SUPFAM" id="SSF56436">
    <property type="entry name" value="C-type lectin-like"/>
    <property type="match status" value="1"/>
</dbReference>
<gene>
    <name evidence="5" type="ORF">JD844_001223</name>
</gene>
<organism evidence="5 6">
    <name type="scientific">Phrynosoma platyrhinos</name>
    <name type="common">Desert horned lizard</name>
    <dbReference type="NCBI Taxonomy" id="52577"/>
    <lineage>
        <taxon>Eukaryota</taxon>
        <taxon>Metazoa</taxon>
        <taxon>Chordata</taxon>
        <taxon>Craniata</taxon>
        <taxon>Vertebrata</taxon>
        <taxon>Euteleostomi</taxon>
        <taxon>Lepidosauria</taxon>
        <taxon>Squamata</taxon>
        <taxon>Bifurcata</taxon>
        <taxon>Unidentata</taxon>
        <taxon>Episquamata</taxon>
        <taxon>Toxicofera</taxon>
        <taxon>Iguania</taxon>
        <taxon>Phrynosomatidae</taxon>
        <taxon>Phrynosomatinae</taxon>
        <taxon>Phrynosoma</taxon>
    </lineage>
</organism>
<comment type="caution">
    <text evidence="5">The sequence shown here is derived from an EMBL/GenBank/DDBJ whole genome shotgun (WGS) entry which is preliminary data.</text>
</comment>
<keyword evidence="6" id="KW-1185">Reference proteome</keyword>
<evidence type="ECO:0000256" key="2">
    <source>
        <dbReference type="ARBA" id="ARBA00022525"/>
    </source>
</evidence>
<dbReference type="InterPro" id="IPR016186">
    <property type="entry name" value="C-type_lectin-like/link_sf"/>
</dbReference>